<accession>A0ABW0K9T4</accession>
<protein>
    <recommendedName>
        <fullName evidence="3">Lipoprotein</fullName>
    </recommendedName>
</protein>
<comment type="caution">
    <text evidence="1">The sequence shown here is derived from an EMBL/GenBank/DDBJ whole genome shotgun (WGS) entry which is preliminary data.</text>
</comment>
<dbReference type="Gene3D" id="3.40.190.10">
    <property type="entry name" value="Periplasmic binding protein-like II"/>
    <property type="match status" value="1"/>
</dbReference>
<evidence type="ECO:0000313" key="1">
    <source>
        <dbReference type="EMBL" id="MFC5449558.1"/>
    </source>
</evidence>
<dbReference type="PROSITE" id="PS51257">
    <property type="entry name" value="PROKAR_LIPOPROTEIN"/>
    <property type="match status" value="1"/>
</dbReference>
<keyword evidence="2" id="KW-1185">Reference proteome</keyword>
<proteinExistence type="predicted"/>
<reference evidence="2" key="1">
    <citation type="journal article" date="2019" name="Int. J. Syst. Evol. Microbiol.">
        <title>The Global Catalogue of Microorganisms (GCM) 10K type strain sequencing project: providing services to taxonomists for standard genome sequencing and annotation.</title>
        <authorList>
            <consortium name="The Broad Institute Genomics Platform"/>
            <consortium name="The Broad Institute Genome Sequencing Center for Infectious Disease"/>
            <person name="Wu L."/>
            <person name="Ma J."/>
        </authorList>
    </citation>
    <scope>NUCLEOTIDE SEQUENCE [LARGE SCALE GENOMIC DNA]</scope>
    <source>
        <strain evidence="2">KACC 11904</strain>
    </source>
</reference>
<evidence type="ECO:0008006" key="3">
    <source>
        <dbReference type="Google" id="ProtNLM"/>
    </source>
</evidence>
<sequence>MKNKQVKLLMLTIVALMVLLAGCGGPKPDVSVFVMGQQGFPAELGGKLEQSLKDKVGAAPTVKLVTSPIFSLEKMIVELAAGENGIFILPKEQFDSLSKQGGFVSLDDTIKPEDYPSGVLEIGSEGQPAERHLYGIPLDGNKWMKDQGIDGKGLIAFIPQNAQKINEAKQVLKLIAQK</sequence>
<evidence type="ECO:0000313" key="2">
    <source>
        <dbReference type="Proteomes" id="UP001596044"/>
    </source>
</evidence>
<organism evidence="1 2">
    <name type="scientific">Paenibacillus aestuarii</name>
    <dbReference type="NCBI Taxonomy" id="516965"/>
    <lineage>
        <taxon>Bacteria</taxon>
        <taxon>Bacillati</taxon>
        <taxon>Bacillota</taxon>
        <taxon>Bacilli</taxon>
        <taxon>Bacillales</taxon>
        <taxon>Paenibacillaceae</taxon>
        <taxon>Paenibacillus</taxon>
    </lineage>
</organism>
<dbReference type="Proteomes" id="UP001596044">
    <property type="component" value="Unassembled WGS sequence"/>
</dbReference>
<name>A0ABW0K9T4_9BACL</name>
<gene>
    <name evidence="1" type="ORF">ACFPOG_14910</name>
</gene>
<dbReference type="RefSeq" id="WP_270877595.1">
    <property type="nucleotide sequence ID" value="NZ_JAQFVF010000002.1"/>
</dbReference>
<dbReference type="EMBL" id="JBHSMJ010000020">
    <property type="protein sequence ID" value="MFC5449558.1"/>
    <property type="molecule type" value="Genomic_DNA"/>
</dbReference>